<comment type="subcellular location">
    <subcellularLocation>
        <location evidence="1">Secreted</location>
    </subcellularLocation>
</comment>
<evidence type="ECO:0000256" key="10">
    <source>
        <dbReference type="ARBA" id="ARBA00041631"/>
    </source>
</evidence>
<evidence type="ECO:0000256" key="7">
    <source>
        <dbReference type="ARBA" id="ARBA00036823"/>
    </source>
</evidence>
<dbReference type="SUPFAM" id="SSF55331">
    <property type="entry name" value="Tautomerase/MIF"/>
    <property type="match status" value="1"/>
</dbReference>
<comment type="catalytic activity">
    <reaction evidence="7">
        <text>L-dopachrome = 5,6-dihydroxyindole-2-carboxylate</text>
        <dbReference type="Rhea" id="RHEA:13041"/>
        <dbReference type="ChEBI" id="CHEBI:16875"/>
        <dbReference type="ChEBI" id="CHEBI:57509"/>
        <dbReference type="EC" id="5.3.3.12"/>
    </reaction>
</comment>
<dbReference type="Pfam" id="PF01187">
    <property type="entry name" value="MIF"/>
    <property type="match status" value="1"/>
</dbReference>
<keyword evidence="14" id="KW-1185">Reference proteome</keyword>
<organism evidence="13 14">
    <name type="scientific">Guillardia theta (strain CCMP2712)</name>
    <name type="common">Cryptophyte</name>
    <dbReference type="NCBI Taxonomy" id="905079"/>
    <lineage>
        <taxon>Eukaryota</taxon>
        <taxon>Cryptophyceae</taxon>
        <taxon>Pyrenomonadales</taxon>
        <taxon>Geminigeraceae</taxon>
        <taxon>Guillardia</taxon>
    </lineage>
</organism>
<evidence type="ECO:0000256" key="9">
    <source>
        <dbReference type="ARBA" id="ARBA00039086"/>
    </source>
</evidence>
<dbReference type="Proteomes" id="UP000011087">
    <property type="component" value="Unassembled WGS sequence"/>
</dbReference>
<dbReference type="EC" id="5.3.3.12" evidence="8"/>
<reference evidence="14" key="1">
    <citation type="journal article" date="2012" name="Nature">
        <title>Algal genomes reveal evolutionary mosaicism and the fate of nucleomorphs.</title>
        <authorList>
            <consortium name="DOE Joint Genome Institute"/>
            <person name="Curtis B.A."/>
            <person name="Tanifuji G."/>
            <person name="Burki F."/>
            <person name="Gruber A."/>
            <person name="Irimia M."/>
            <person name="Maruyama S."/>
            <person name="Arias M.C."/>
            <person name="Ball S.G."/>
            <person name="Gile G.H."/>
            <person name="Hirakawa Y."/>
            <person name="Hopkins J.F."/>
            <person name="Kuo A."/>
            <person name="Rensing S.A."/>
            <person name="Schmutz J."/>
            <person name="Symeonidi A."/>
            <person name="Elias M."/>
            <person name="Eveleigh R.J."/>
            <person name="Herman E.K."/>
            <person name="Klute M.J."/>
            <person name="Nakayama T."/>
            <person name="Obornik M."/>
            <person name="Reyes-Prieto A."/>
            <person name="Armbrust E.V."/>
            <person name="Aves S.J."/>
            <person name="Beiko R.G."/>
            <person name="Coutinho P."/>
            <person name="Dacks J.B."/>
            <person name="Durnford D.G."/>
            <person name="Fast N.M."/>
            <person name="Green B.R."/>
            <person name="Grisdale C.J."/>
            <person name="Hempel F."/>
            <person name="Henrissat B."/>
            <person name="Hoppner M.P."/>
            <person name="Ishida K."/>
            <person name="Kim E."/>
            <person name="Koreny L."/>
            <person name="Kroth P.G."/>
            <person name="Liu Y."/>
            <person name="Malik S.B."/>
            <person name="Maier U.G."/>
            <person name="McRose D."/>
            <person name="Mock T."/>
            <person name="Neilson J.A."/>
            <person name="Onodera N.T."/>
            <person name="Poole A.M."/>
            <person name="Pritham E.J."/>
            <person name="Richards T.A."/>
            <person name="Rocap G."/>
            <person name="Roy S.W."/>
            <person name="Sarai C."/>
            <person name="Schaack S."/>
            <person name="Shirato S."/>
            <person name="Slamovits C.H."/>
            <person name="Spencer D.F."/>
            <person name="Suzuki S."/>
            <person name="Worden A.Z."/>
            <person name="Zauner S."/>
            <person name="Barry K."/>
            <person name="Bell C."/>
            <person name="Bharti A.K."/>
            <person name="Crow J.A."/>
            <person name="Grimwood J."/>
            <person name="Kramer R."/>
            <person name="Lindquist E."/>
            <person name="Lucas S."/>
            <person name="Salamov A."/>
            <person name="McFadden G.I."/>
            <person name="Lane C.E."/>
            <person name="Keeling P.J."/>
            <person name="Gray M.W."/>
            <person name="Grigoriev I.V."/>
            <person name="Archibald J.M."/>
        </authorList>
    </citation>
    <scope>NUCLEOTIDE SEQUENCE</scope>
    <source>
        <strain evidence="14">CCMP2712</strain>
    </source>
</reference>
<evidence type="ECO:0000256" key="3">
    <source>
        <dbReference type="ARBA" id="ARBA00022514"/>
    </source>
</evidence>
<dbReference type="GO" id="GO:0005125">
    <property type="term" value="F:cytokine activity"/>
    <property type="evidence" value="ECO:0007669"/>
    <property type="project" value="UniProtKB-KW"/>
</dbReference>
<evidence type="ECO:0000256" key="8">
    <source>
        <dbReference type="ARBA" id="ARBA00038932"/>
    </source>
</evidence>
<evidence type="ECO:0000256" key="2">
    <source>
        <dbReference type="ARBA" id="ARBA00005851"/>
    </source>
</evidence>
<keyword evidence="4" id="KW-0964">Secreted</keyword>
<comment type="similarity">
    <text evidence="2">Belongs to the MIF family.</text>
</comment>
<keyword evidence="5" id="KW-0413">Isomerase</keyword>
<evidence type="ECO:0000313" key="14">
    <source>
        <dbReference type="Proteomes" id="UP000011087"/>
    </source>
</evidence>
<sequence>MAKTLGKPDSYVAIQINDNQSMMWGGSDEPCALCQLASLGSINGKNNKAVSKEVCNLLQEEPFGIRSNRVYIEFRDVPRENMGYDGSTF</sequence>
<dbReference type="GO" id="GO:0005615">
    <property type="term" value="C:extracellular space"/>
    <property type="evidence" value="ECO:0007669"/>
    <property type="project" value="UniProtKB-KW"/>
</dbReference>
<evidence type="ECO:0000256" key="4">
    <source>
        <dbReference type="ARBA" id="ARBA00022525"/>
    </source>
</evidence>
<keyword evidence="3" id="KW-0202">Cytokine</keyword>
<dbReference type="EnsemblProtists" id="EKX39078">
    <property type="protein sequence ID" value="EKX39078"/>
    <property type="gene ID" value="GUITHDRAFT_76592"/>
</dbReference>
<dbReference type="GO" id="GO:0004167">
    <property type="term" value="F:dopachrome isomerase activity"/>
    <property type="evidence" value="ECO:0007669"/>
    <property type="project" value="UniProtKB-EC"/>
</dbReference>
<accession>A0A0C3T590</accession>
<evidence type="ECO:0000256" key="1">
    <source>
        <dbReference type="ARBA" id="ARBA00004613"/>
    </source>
</evidence>
<dbReference type="InterPro" id="IPR001398">
    <property type="entry name" value="Macrophage_inhib_fac"/>
</dbReference>
<reference evidence="13" key="3">
    <citation type="submission" date="2016-03" db="UniProtKB">
        <authorList>
            <consortium name="EnsemblProtists"/>
        </authorList>
    </citation>
    <scope>IDENTIFICATION</scope>
</reference>
<reference evidence="14" key="2">
    <citation type="submission" date="2012-11" db="EMBL/GenBank/DDBJ databases">
        <authorList>
            <person name="Kuo A."/>
            <person name="Curtis B.A."/>
            <person name="Tanifuji G."/>
            <person name="Burki F."/>
            <person name="Gruber A."/>
            <person name="Irimia M."/>
            <person name="Maruyama S."/>
            <person name="Arias M.C."/>
            <person name="Ball S.G."/>
            <person name="Gile G.H."/>
            <person name="Hirakawa Y."/>
            <person name="Hopkins J.F."/>
            <person name="Rensing S.A."/>
            <person name="Schmutz J."/>
            <person name="Symeonidi A."/>
            <person name="Elias M."/>
            <person name="Eveleigh R.J."/>
            <person name="Herman E.K."/>
            <person name="Klute M.J."/>
            <person name="Nakayama T."/>
            <person name="Obornik M."/>
            <person name="Reyes-Prieto A."/>
            <person name="Armbrust E.V."/>
            <person name="Aves S.J."/>
            <person name="Beiko R.G."/>
            <person name="Coutinho P."/>
            <person name="Dacks J.B."/>
            <person name="Durnford D.G."/>
            <person name="Fast N.M."/>
            <person name="Green B.R."/>
            <person name="Grisdale C."/>
            <person name="Hempe F."/>
            <person name="Henrissat B."/>
            <person name="Hoppner M.P."/>
            <person name="Ishida K.-I."/>
            <person name="Kim E."/>
            <person name="Koreny L."/>
            <person name="Kroth P.G."/>
            <person name="Liu Y."/>
            <person name="Malik S.-B."/>
            <person name="Maier U.G."/>
            <person name="McRose D."/>
            <person name="Mock T."/>
            <person name="Neilson J.A."/>
            <person name="Onodera N.T."/>
            <person name="Poole A.M."/>
            <person name="Pritham E.J."/>
            <person name="Richards T.A."/>
            <person name="Rocap G."/>
            <person name="Roy S.W."/>
            <person name="Sarai C."/>
            <person name="Schaack S."/>
            <person name="Shirato S."/>
            <person name="Slamovits C.H."/>
            <person name="Spencer D.F."/>
            <person name="Suzuki S."/>
            <person name="Worden A.Z."/>
            <person name="Zauner S."/>
            <person name="Barry K."/>
            <person name="Bell C."/>
            <person name="Bharti A.K."/>
            <person name="Crow J.A."/>
            <person name="Grimwood J."/>
            <person name="Kramer R."/>
            <person name="Lindquist E."/>
            <person name="Lucas S."/>
            <person name="Salamov A."/>
            <person name="McFadden G.I."/>
            <person name="Lane C.E."/>
            <person name="Keeling P.J."/>
            <person name="Gray M.W."/>
            <person name="Grigoriev I.V."/>
            <person name="Archibald J.M."/>
        </authorList>
    </citation>
    <scope>NUCLEOTIDE SEQUENCE</scope>
    <source>
        <strain evidence="14">CCMP2712</strain>
    </source>
</reference>
<evidence type="ECO:0000256" key="5">
    <source>
        <dbReference type="ARBA" id="ARBA00023235"/>
    </source>
</evidence>
<dbReference type="PANTHER" id="PTHR11954">
    <property type="entry name" value="D-DOPACHROME DECARBOXYLASE"/>
    <property type="match status" value="1"/>
</dbReference>
<evidence type="ECO:0000256" key="12">
    <source>
        <dbReference type="ARBA" id="ARBA00042730"/>
    </source>
</evidence>
<dbReference type="OMA" id="YINFFDM"/>
<protein>
    <recommendedName>
        <fullName evidence="12">L-dopachrome isomerase</fullName>
        <ecNumber evidence="9">5.3.2.1</ecNumber>
        <ecNumber evidence="8">5.3.3.12</ecNumber>
    </recommendedName>
    <alternativeName>
        <fullName evidence="10">L-dopachrome tautomerase</fullName>
    </alternativeName>
    <alternativeName>
        <fullName evidence="11">Phenylpyruvate tautomerase</fullName>
    </alternativeName>
</protein>
<proteinExistence type="inferred from homology"/>
<evidence type="ECO:0000256" key="6">
    <source>
        <dbReference type="ARBA" id="ARBA00036735"/>
    </source>
</evidence>
<dbReference type="InterPro" id="IPR014347">
    <property type="entry name" value="Tautomerase/MIF_sf"/>
</dbReference>
<dbReference type="AlphaFoldDB" id="A0A0C3T590"/>
<comment type="catalytic activity">
    <reaction evidence="6">
        <text>3-phenylpyruvate = enol-phenylpyruvate</text>
        <dbReference type="Rhea" id="RHEA:17097"/>
        <dbReference type="ChEBI" id="CHEBI:16815"/>
        <dbReference type="ChEBI" id="CHEBI:18005"/>
        <dbReference type="EC" id="5.3.2.1"/>
    </reaction>
</comment>
<evidence type="ECO:0000256" key="11">
    <source>
        <dbReference type="ARBA" id="ARBA00041912"/>
    </source>
</evidence>
<dbReference type="PANTHER" id="PTHR11954:SF6">
    <property type="entry name" value="MACROPHAGE MIGRATION INHIBITORY FACTOR"/>
    <property type="match status" value="1"/>
</dbReference>
<dbReference type="GO" id="GO:0050178">
    <property type="term" value="F:phenylpyruvate tautomerase activity"/>
    <property type="evidence" value="ECO:0007669"/>
    <property type="project" value="UniProtKB-EC"/>
</dbReference>
<dbReference type="Gene3D" id="3.30.429.10">
    <property type="entry name" value="Macrophage Migration Inhibitory Factor"/>
    <property type="match status" value="1"/>
</dbReference>
<dbReference type="EC" id="5.3.2.1" evidence="9"/>
<evidence type="ECO:0000313" key="13">
    <source>
        <dbReference type="EnsemblProtists" id="EKX39078"/>
    </source>
</evidence>
<name>A0A0C3T590_GUITC</name>